<keyword evidence="3" id="KW-1185">Reference proteome</keyword>
<reference evidence="2 3" key="1">
    <citation type="submission" date="2020-02" db="EMBL/GenBank/DDBJ databases">
        <title>Draft genome sequence of Haematococcus lacustris strain NIES-144.</title>
        <authorList>
            <person name="Morimoto D."/>
            <person name="Nakagawa S."/>
            <person name="Yoshida T."/>
            <person name="Sawayama S."/>
        </authorList>
    </citation>
    <scope>NUCLEOTIDE SEQUENCE [LARGE SCALE GENOMIC DNA]</scope>
    <source>
        <strain evidence="2 3">NIES-144</strain>
    </source>
</reference>
<proteinExistence type="predicted"/>
<gene>
    <name evidence="2" type="ORF">HaLaN_00961</name>
</gene>
<sequence length="254" mass="28246">MAPNRRSRNSSQRNGHSARGKANGCPYNRAVRSPSGLGDVGSVLWTRRRLVQATRCRGGQGIRGLQPKRPAIEMGGWPLWAQRQRERERWSRSRQPRRWRCGEPPVRPTQRDSQLQTGVVAAGRATGRALSEAWKEKAAREEANLPPTQRDKQLQAGVVATGRALSEAWKEKAAREEANVPPTQRDKQLQAGVVAAGRALSEAWKEKAAREEANLPPTQRNKQLQAGRAAAALTRKRKIENDSGLLGYQDTMRS</sequence>
<dbReference type="Proteomes" id="UP000485058">
    <property type="component" value="Unassembled WGS sequence"/>
</dbReference>
<name>A0A699YH44_HAELA</name>
<organism evidence="2 3">
    <name type="scientific">Haematococcus lacustris</name>
    <name type="common">Green alga</name>
    <name type="synonym">Haematococcus pluvialis</name>
    <dbReference type="NCBI Taxonomy" id="44745"/>
    <lineage>
        <taxon>Eukaryota</taxon>
        <taxon>Viridiplantae</taxon>
        <taxon>Chlorophyta</taxon>
        <taxon>core chlorophytes</taxon>
        <taxon>Chlorophyceae</taxon>
        <taxon>CS clade</taxon>
        <taxon>Chlamydomonadales</taxon>
        <taxon>Haematococcaceae</taxon>
        <taxon>Haematococcus</taxon>
    </lineage>
</organism>
<dbReference type="EMBL" id="BLLF01000034">
    <property type="protein sequence ID" value="GFH06346.1"/>
    <property type="molecule type" value="Genomic_DNA"/>
</dbReference>
<comment type="caution">
    <text evidence="2">The sequence shown here is derived from an EMBL/GenBank/DDBJ whole genome shotgun (WGS) entry which is preliminary data.</text>
</comment>
<evidence type="ECO:0000256" key="1">
    <source>
        <dbReference type="SAM" id="MobiDB-lite"/>
    </source>
</evidence>
<evidence type="ECO:0000313" key="2">
    <source>
        <dbReference type="EMBL" id="GFH06346.1"/>
    </source>
</evidence>
<protein>
    <submittedName>
        <fullName evidence="2">Uncharacterized protein</fullName>
    </submittedName>
</protein>
<feature type="region of interest" description="Disordered" evidence="1">
    <location>
        <begin position="205"/>
        <end position="226"/>
    </location>
</feature>
<dbReference type="AlphaFoldDB" id="A0A699YH44"/>
<accession>A0A699YH44</accession>
<feature type="region of interest" description="Disordered" evidence="1">
    <location>
        <begin position="83"/>
        <end position="117"/>
    </location>
</feature>
<feature type="region of interest" description="Disordered" evidence="1">
    <location>
        <begin position="1"/>
        <end position="38"/>
    </location>
</feature>
<evidence type="ECO:0000313" key="3">
    <source>
        <dbReference type="Proteomes" id="UP000485058"/>
    </source>
</evidence>